<dbReference type="InterPro" id="IPR036188">
    <property type="entry name" value="FAD/NAD-bd_sf"/>
</dbReference>
<keyword evidence="1 4" id="KW-0560">Oxidoreductase</keyword>
<dbReference type="SMR" id="A0A0E1VSG3"/>
<accession>A0A0E1VSG3</accession>
<dbReference type="EC" id="1.-.-.-" evidence="4"/>
<name>A0A0E1VSG3_BURPE</name>
<protein>
    <submittedName>
        <fullName evidence="4">Oxidoreductase</fullName>
        <ecNumber evidence="4">1.-.-.-</ecNumber>
    </submittedName>
</protein>
<dbReference type="Gene3D" id="3.30.9.10">
    <property type="entry name" value="D-Amino Acid Oxidase, subunit A, domain 2"/>
    <property type="match status" value="1"/>
</dbReference>
<evidence type="ECO:0000256" key="2">
    <source>
        <dbReference type="SAM" id="MobiDB-lite"/>
    </source>
</evidence>
<dbReference type="SUPFAM" id="SSF51905">
    <property type="entry name" value="FAD/NAD(P)-binding domain"/>
    <property type="match status" value="1"/>
</dbReference>
<dbReference type="AlphaFoldDB" id="A0A0E1VSG3"/>
<gene>
    <name evidence="4" type="ORF">BURPS1710A_A3125</name>
</gene>
<dbReference type="HOGENOM" id="CLU_007884_3_0_4"/>
<proteinExistence type="predicted"/>
<evidence type="ECO:0000256" key="1">
    <source>
        <dbReference type="ARBA" id="ARBA00023002"/>
    </source>
</evidence>
<dbReference type="Proteomes" id="UP000001812">
    <property type="component" value="Chromosome II"/>
</dbReference>
<evidence type="ECO:0000259" key="3">
    <source>
        <dbReference type="Pfam" id="PF01266"/>
    </source>
</evidence>
<evidence type="ECO:0000313" key="4">
    <source>
        <dbReference type="EMBL" id="EET02911.1"/>
    </source>
</evidence>
<reference evidence="4" key="1">
    <citation type="submission" date="2009-05" db="EMBL/GenBank/DDBJ databases">
        <authorList>
            <person name="Harkins D.M."/>
            <person name="DeShazer D."/>
            <person name="Woods D.E."/>
            <person name="Brinkac L.M."/>
            <person name="Brown K.A."/>
            <person name="Hung G.C."/>
            <person name="Tuanyok A."/>
            <person name="Zhang B."/>
            <person name="Nierman W.C."/>
        </authorList>
    </citation>
    <scope>NUCLEOTIDE SEQUENCE [LARGE SCALE GENOMIC DNA]</scope>
    <source>
        <strain evidence="4">1710a</strain>
    </source>
</reference>
<dbReference type="PANTHER" id="PTHR13847:SF281">
    <property type="entry name" value="FAD DEPENDENT OXIDOREDUCTASE DOMAIN-CONTAINING PROTEIN"/>
    <property type="match status" value="1"/>
</dbReference>
<dbReference type="InterPro" id="IPR006076">
    <property type="entry name" value="FAD-dep_OxRdtase"/>
</dbReference>
<dbReference type="PANTHER" id="PTHR13847">
    <property type="entry name" value="SARCOSINE DEHYDROGENASE-RELATED"/>
    <property type="match status" value="1"/>
</dbReference>
<dbReference type="Pfam" id="PF01266">
    <property type="entry name" value="DAO"/>
    <property type="match status" value="1"/>
</dbReference>
<dbReference type="GO" id="GO:0005737">
    <property type="term" value="C:cytoplasm"/>
    <property type="evidence" value="ECO:0007669"/>
    <property type="project" value="TreeGrafter"/>
</dbReference>
<dbReference type="Gene3D" id="3.50.50.60">
    <property type="entry name" value="FAD/NAD(P)-binding domain"/>
    <property type="match status" value="1"/>
</dbReference>
<feature type="domain" description="FAD dependent oxidoreductase" evidence="3">
    <location>
        <begin position="72"/>
        <end position="423"/>
    </location>
</feature>
<dbReference type="EMBL" id="CM000833">
    <property type="protein sequence ID" value="EET02911.1"/>
    <property type="molecule type" value="Genomic_DNA"/>
</dbReference>
<organism evidence="4">
    <name type="scientific">Burkholderia pseudomallei 1710a</name>
    <dbReference type="NCBI Taxonomy" id="320371"/>
    <lineage>
        <taxon>Bacteria</taxon>
        <taxon>Pseudomonadati</taxon>
        <taxon>Pseudomonadota</taxon>
        <taxon>Betaproteobacteria</taxon>
        <taxon>Burkholderiales</taxon>
        <taxon>Burkholderiaceae</taxon>
        <taxon>Burkholderia</taxon>
        <taxon>pseudomallei group</taxon>
    </lineage>
</organism>
<feature type="region of interest" description="Disordered" evidence="2">
    <location>
        <begin position="1"/>
        <end position="24"/>
    </location>
</feature>
<dbReference type="GO" id="GO:0016491">
    <property type="term" value="F:oxidoreductase activity"/>
    <property type="evidence" value="ECO:0007669"/>
    <property type="project" value="UniProtKB-KW"/>
</dbReference>
<sequence length="468" mass="50633">MPHARARRAPVFPHRAPPPHDMAKRMPPDFHGPPMTDTFARRADALARRSYYEATVRRPADDPALAEALDVDVCVIGAGFAGLSTALDCRARGLSVAVLDARRPGWGASGRNGGQLIAGFAKDGEIERQLGVEGARAAWALSLDAIALVDERIARHGIDCDLARGYLSVATHPRRVPELRQWMEGATARWGHPSLEWLDARAVRARIASPHYVAGVHDPLSGHLHPLKYCLGLADAARREGARLFSHTPALEVVRGARPIVRTPAGEVRCRHVVACCNAGPGGVLPAATAARIAPVASYIVATEPLGADRANALIPRREAACDNNFFLDYFRLSADHRMLFGGRASSAGASPDALVDAMRKRMTGAFPQLADTRIEFAWGGFVDVTRNRAPDFGAIDPNYFYLQGFSGHGVALAGIAGRIVAQAIAGDSRAFDLFARLRHRRFPGGPAWRQPALALGMLYHRVRELLR</sequence>